<protein>
    <submittedName>
        <fullName evidence="1">Uncharacterized protein</fullName>
    </submittedName>
</protein>
<sequence>MDARELLQISTRRYLFVKRLLALTSRDRTRTDRRIVLKKQQLNPNIERQTLKRKQVKSLAAFIKNLPDKEVTQFIETQNQVERLLISRGINYAVADCFMARFLKGDDPIFHLKQKSKTSKLIYNMVWMSVNVYESLWSMIQISFQEIKQICEQDDINLPFFKAWDLFLEIIRIQENSVYSKCLHASCNTVNLNRDLTASKLIIKSVWSGLSDDEELQLNKLTKEQPVSHWLKIAYSLCKELSKKDTLIADHYNTFRRNIASTADLQVKIFSDSSKGRLEDKLLSSCWVGGVEYRGGLT</sequence>
<dbReference type="Proteomes" id="UP001199525">
    <property type="component" value="Unassembled WGS sequence"/>
</dbReference>
<evidence type="ECO:0000313" key="1">
    <source>
        <dbReference type="EMBL" id="MCC5605146.1"/>
    </source>
</evidence>
<proteinExistence type="predicted"/>
<dbReference type="EMBL" id="JAIVFQ010000215">
    <property type="protein sequence ID" value="MCC5605146.1"/>
    <property type="molecule type" value="Genomic_DNA"/>
</dbReference>
<evidence type="ECO:0000313" key="2">
    <source>
        <dbReference type="Proteomes" id="UP001199525"/>
    </source>
</evidence>
<dbReference type="RefSeq" id="WP_229491296.1">
    <property type="nucleotide sequence ID" value="NZ_JAIVFQ010000215.1"/>
</dbReference>
<gene>
    <name evidence="1" type="ORF">LC586_40095</name>
</gene>
<keyword evidence="2" id="KW-1185">Reference proteome</keyword>
<reference evidence="1 2" key="1">
    <citation type="journal article" date="2021" name="Microorganisms">
        <title>Genome Evolution of Filamentous Cyanobacterium Nostoc Species: From Facultative Symbiosis to Free Living.</title>
        <authorList>
            <person name="Huo D."/>
            <person name="Li H."/>
            <person name="Cai F."/>
            <person name="Guo X."/>
            <person name="Qiao Z."/>
            <person name="Wang W."/>
            <person name="Yu G."/>
            <person name="Li R."/>
        </authorList>
    </citation>
    <scope>NUCLEOTIDE SEQUENCE [LARGE SCALE GENOMIC DNA]</scope>
    <source>
        <strain evidence="1 2">CHAB 5714</strain>
    </source>
</reference>
<comment type="caution">
    <text evidence="1">The sequence shown here is derived from an EMBL/GenBank/DDBJ whole genome shotgun (WGS) entry which is preliminary data.</text>
</comment>
<name>A0ABS8INC4_9NOSO</name>
<accession>A0ABS8INC4</accession>
<organism evidence="1 2">
    <name type="scientific">Nostoc favosum CHAB5714</name>
    <dbReference type="NCBI Taxonomy" id="2780399"/>
    <lineage>
        <taxon>Bacteria</taxon>
        <taxon>Bacillati</taxon>
        <taxon>Cyanobacteriota</taxon>
        <taxon>Cyanophyceae</taxon>
        <taxon>Nostocales</taxon>
        <taxon>Nostocaceae</taxon>
        <taxon>Nostoc</taxon>
        <taxon>Nostoc favosum</taxon>
    </lineage>
</organism>